<evidence type="ECO:0000313" key="3">
    <source>
        <dbReference type="Proteomes" id="UP000004995"/>
    </source>
</evidence>
<name>K4ANZ9_SETIT</name>
<evidence type="ECO:0000313" key="2">
    <source>
        <dbReference type="EnsemblPlants" id="KQK90965"/>
    </source>
</evidence>
<organism evidence="2 3">
    <name type="scientific">Setaria italica</name>
    <name type="common">Foxtail millet</name>
    <name type="synonym">Panicum italicum</name>
    <dbReference type="NCBI Taxonomy" id="4555"/>
    <lineage>
        <taxon>Eukaryota</taxon>
        <taxon>Viridiplantae</taxon>
        <taxon>Streptophyta</taxon>
        <taxon>Embryophyta</taxon>
        <taxon>Tracheophyta</taxon>
        <taxon>Spermatophyta</taxon>
        <taxon>Magnoliopsida</taxon>
        <taxon>Liliopsida</taxon>
        <taxon>Poales</taxon>
        <taxon>Poaceae</taxon>
        <taxon>PACMAD clade</taxon>
        <taxon>Panicoideae</taxon>
        <taxon>Panicodae</taxon>
        <taxon>Paniceae</taxon>
        <taxon>Cenchrinae</taxon>
        <taxon>Setaria</taxon>
    </lineage>
</organism>
<reference evidence="3" key="1">
    <citation type="journal article" date="2012" name="Nat. Biotechnol.">
        <title>Reference genome sequence of the model plant Setaria.</title>
        <authorList>
            <person name="Bennetzen J.L."/>
            <person name="Schmutz J."/>
            <person name="Wang H."/>
            <person name="Percifield R."/>
            <person name="Hawkins J."/>
            <person name="Pontaroli A.C."/>
            <person name="Estep M."/>
            <person name="Feng L."/>
            <person name="Vaughn J.N."/>
            <person name="Grimwood J."/>
            <person name="Jenkins J."/>
            <person name="Barry K."/>
            <person name="Lindquist E."/>
            <person name="Hellsten U."/>
            <person name="Deshpande S."/>
            <person name="Wang X."/>
            <person name="Wu X."/>
            <person name="Mitros T."/>
            <person name="Triplett J."/>
            <person name="Yang X."/>
            <person name="Ye C.Y."/>
            <person name="Mauro-Herrera M."/>
            <person name="Wang L."/>
            <person name="Li P."/>
            <person name="Sharma M."/>
            <person name="Sharma R."/>
            <person name="Ronald P.C."/>
            <person name="Panaud O."/>
            <person name="Kellogg E.A."/>
            <person name="Brutnell T.P."/>
            <person name="Doust A.N."/>
            <person name="Tuskan G.A."/>
            <person name="Rokhsar D."/>
            <person name="Devos K.M."/>
        </authorList>
    </citation>
    <scope>NUCLEOTIDE SEQUENCE [LARGE SCALE GENOMIC DNA]</scope>
    <source>
        <strain evidence="3">cv. Yugu1</strain>
    </source>
</reference>
<dbReference type="AlphaFoldDB" id="K4ANZ9"/>
<dbReference type="EnsemblPlants" id="KQK90965">
    <property type="protein sequence ID" value="KQK90965"/>
    <property type="gene ID" value="SETIT_040647mg"/>
</dbReference>
<dbReference type="HOGENOM" id="CLU_2965360_0_0_1"/>
<feature type="region of interest" description="Disordered" evidence="1">
    <location>
        <begin position="1"/>
        <end position="27"/>
    </location>
</feature>
<sequence length="59" mass="6920">MHPHSDISVRKEARYHESVRQENTERSMPIPACTISFKLSMHVQEVPQPHVTYQGNYQL</sequence>
<dbReference type="EMBL" id="AGNK02005993">
    <property type="status" value="NOT_ANNOTATED_CDS"/>
    <property type="molecule type" value="Genomic_DNA"/>
</dbReference>
<feature type="compositionally biased region" description="Basic and acidic residues" evidence="1">
    <location>
        <begin position="1"/>
        <end position="25"/>
    </location>
</feature>
<dbReference type="InParanoid" id="K4ANZ9"/>
<evidence type="ECO:0000256" key="1">
    <source>
        <dbReference type="SAM" id="MobiDB-lite"/>
    </source>
</evidence>
<protein>
    <submittedName>
        <fullName evidence="2">Uncharacterized protein</fullName>
    </submittedName>
</protein>
<proteinExistence type="predicted"/>
<dbReference type="Gramene" id="KQK90965">
    <property type="protein sequence ID" value="KQK90965"/>
    <property type="gene ID" value="SETIT_040647mg"/>
</dbReference>
<dbReference type="Proteomes" id="UP000004995">
    <property type="component" value="Unassembled WGS sequence"/>
</dbReference>
<accession>K4ANZ9</accession>
<keyword evidence="3" id="KW-1185">Reference proteome</keyword>
<reference evidence="2" key="2">
    <citation type="submission" date="2018-08" db="UniProtKB">
        <authorList>
            <consortium name="EnsemblPlants"/>
        </authorList>
    </citation>
    <scope>IDENTIFICATION</scope>
    <source>
        <strain evidence="2">Yugu1</strain>
    </source>
</reference>